<evidence type="ECO:0000313" key="2">
    <source>
        <dbReference type="EMBL" id="SFR57263.1"/>
    </source>
</evidence>
<evidence type="ECO:0000313" key="3">
    <source>
        <dbReference type="Proteomes" id="UP000199659"/>
    </source>
</evidence>
<dbReference type="SUPFAM" id="SSF53901">
    <property type="entry name" value="Thiolase-like"/>
    <property type="match status" value="1"/>
</dbReference>
<evidence type="ECO:0000259" key="1">
    <source>
        <dbReference type="Pfam" id="PF00109"/>
    </source>
</evidence>
<feature type="domain" description="Beta-ketoacyl synthase-like N-terminal" evidence="1">
    <location>
        <begin position="48"/>
        <end position="164"/>
    </location>
</feature>
<dbReference type="InterPro" id="IPR014030">
    <property type="entry name" value="Ketoacyl_synth_N"/>
</dbReference>
<reference evidence="2 3" key="1">
    <citation type="submission" date="2016-10" db="EMBL/GenBank/DDBJ databases">
        <authorList>
            <person name="de Groot N.N."/>
        </authorList>
    </citation>
    <scope>NUCLEOTIDE SEQUENCE [LARGE SCALE GENOMIC DNA]</scope>
    <source>
        <strain evidence="2 3">743A</strain>
    </source>
</reference>
<protein>
    <submittedName>
        <fullName evidence="2">Beta-ketoacyl synthase, N-terminal domain</fullName>
    </submittedName>
</protein>
<organism evidence="2 3">
    <name type="scientific">Anaeromicropila populeti</name>
    <dbReference type="NCBI Taxonomy" id="37658"/>
    <lineage>
        <taxon>Bacteria</taxon>
        <taxon>Bacillati</taxon>
        <taxon>Bacillota</taxon>
        <taxon>Clostridia</taxon>
        <taxon>Lachnospirales</taxon>
        <taxon>Lachnospiraceae</taxon>
        <taxon>Anaeromicropila</taxon>
    </lineage>
</organism>
<sequence>MHKFNLLPVCVYTLEGEEFISVQKDKMDVNKRMLQPKVLRGLAPKIDWASALVVLASELFGTTLADLDHRYIGVCIGTVYGNHLMAKSYSDKIRRGAVSPTSYSVSGYNMCASLTALAYQFQGPSIVIPGCNTSFGDLLLIGSNYLHRGDAEAMIVGKVDIDESGTWGMSSLTCIIKNETADAPYQLVLGSDVTAADVTEENADIIEKVSKHSQYMADTVIPFLFTNEQGEQLHQNKICDCPSMNNLGKTIIQRK</sequence>
<proteinExistence type="predicted"/>
<dbReference type="AlphaFoldDB" id="A0A1I6HS63"/>
<dbReference type="GO" id="GO:0016746">
    <property type="term" value="F:acyltransferase activity"/>
    <property type="evidence" value="ECO:0007669"/>
    <property type="project" value="InterPro"/>
</dbReference>
<dbReference type="STRING" id="37658.SAMN05661086_00221"/>
<accession>A0A1I6HS63</accession>
<dbReference type="Proteomes" id="UP000199659">
    <property type="component" value="Unassembled WGS sequence"/>
</dbReference>
<dbReference type="RefSeq" id="WP_092558846.1">
    <property type="nucleotide sequence ID" value="NZ_FOYZ01000001.1"/>
</dbReference>
<gene>
    <name evidence="2" type="ORF">SAMN05661086_00221</name>
</gene>
<keyword evidence="3" id="KW-1185">Reference proteome</keyword>
<name>A0A1I6HS63_9FIRM</name>
<dbReference type="InterPro" id="IPR016039">
    <property type="entry name" value="Thiolase-like"/>
</dbReference>
<dbReference type="Gene3D" id="3.40.47.10">
    <property type="match status" value="1"/>
</dbReference>
<dbReference type="Pfam" id="PF00109">
    <property type="entry name" value="ketoacyl-synt"/>
    <property type="match status" value="1"/>
</dbReference>
<dbReference type="EMBL" id="FOYZ01000001">
    <property type="protein sequence ID" value="SFR57263.1"/>
    <property type="molecule type" value="Genomic_DNA"/>
</dbReference>